<evidence type="ECO:0000313" key="1">
    <source>
        <dbReference type="EMBL" id="BBI52463.1"/>
    </source>
</evidence>
<name>A0ABN5WZP3_9GAMM</name>
<protein>
    <submittedName>
        <fullName evidence="1">Uncharacterized protein</fullName>
    </submittedName>
</protein>
<proteinExistence type="predicted"/>
<gene>
    <name evidence="1" type="ORF">HORIV_48840</name>
</gene>
<sequence>MVQKRIMPEYIGGESNPLRSLASNQALKYLGGEFHTSVATLARDVAHRLWEFHQTRLAELIGNSAYQRALVDYFSLEESDYLSGFCLAEQCFTALSLDPKRVDILVDEAIPTLFHTANAATAQRTLVSLLEEGSTAPLHAMCFPDSEAHPVDQPFVLPEEESNDGTGRFRAKALADESKRGDPPDTENLQTREVSLLAAAARLNVIGELNRWSGAMDNVFGRIALSGKNVLNQVADQGERTAMAARIYMPPFNASRGALHTLLGDLTFQPTGNMDMNHFVLLGVEDVQSGMTFGLDSADRTYIARNGHRQFYGDIYRTSSGEQIGSTNQGRLPSIKNIGEAREVRFIFAPSTLMQRRW</sequence>
<evidence type="ECO:0000313" key="2">
    <source>
        <dbReference type="Proteomes" id="UP000289555"/>
    </source>
</evidence>
<dbReference type="Proteomes" id="UP000289555">
    <property type="component" value="Chromosome"/>
</dbReference>
<keyword evidence="2" id="KW-1185">Reference proteome</keyword>
<accession>A0ABN5WZP3</accession>
<organism evidence="1 2">
    <name type="scientific">Vreelandella olivaria</name>
    <dbReference type="NCBI Taxonomy" id="390919"/>
    <lineage>
        <taxon>Bacteria</taxon>
        <taxon>Pseudomonadati</taxon>
        <taxon>Pseudomonadota</taxon>
        <taxon>Gammaproteobacteria</taxon>
        <taxon>Oceanospirillales</taxon>
        <taxon>Halomonadaceae</taxon>
        <taxon>Vreelandella</taxon>
    </lineage>
</organism>
<reference evidence="2" key="1">
    <citation type="journal article" date="2019" name="Microbiol. Resour. Announc.">
        <title>Complete Genome Sequence of Halomonas olivaria, a Moderately Halophilic Bacterium Isolated from Olive Processing Effluents, Obtained by Nanopore Sequencing.</title>
        <authorList>
            <person name="Nagata S."/>
            <person name="Ii K.M."/>
            <person name="Tsukimi T."/>
            <person name="Miura M.C."/>
            <person name="Galipon J."/>
            <person name="Arakawa K."/>
        </authorList>
    </citation>
    <scope>NUCLEOTIDE SEQUENCE [LARGE SCALE GENOMIC DNA]</scope>
    <source>
        <strain evidence="2">TYRC17</strain>
    </source>
</reference>
<dbReference type="EMBL" id="AP019416">
    <property type="protein sequence ID" value="BBI52463.1"/>
    <property type="molecule type" value="Genomic_DNA"/>
</dbReference>